<dbReference type="Proteomes" id="UP000093962">
    <property type="component" value="Unassembled WGS sequence"/>
</dbReference>
<dbReference type="InterPro" id="IPR041657">
    <property type="entry name" value="HTH_17"/>
</dbReference>
<dbReference type="SUPFAM" id="SSF46955">
    <property type="entry name" value="Putative DNA-binding domain"/>
    <property type="match status" value="1"/>
</dbReference>
<dbReference type="EMBL" id="LZSF01000130">
    <property type="protein sequence ID" value="OBA87126.1"/>
    <property type="molecule type" value="Genomic_DNA"/>
</dbReference>
<organism evidence="2 3">
    <name type="scientific">Mycolicibacterium mucogenicum</name>
    <name type="common">Mycobacterium mucogenicum</name>
    <dbReference type="NCBI Taxonomy" id="56689"/>
    <lineage>
        <taxon>Bacteria</taxon>
        <taxon>Bacillati</taxon>
        <taxon>Actinomycetota</taxon>
        <taxon>Actinomycetes</taxon>
        <taxon>Mycobacteriales</taxon>
        <taxon>Mycobacteriaceae</taxon>
        <taxon>Mycolicibacterium</taxon>
    </lineage>
</organism>
<gene>
    <name evidence="2" type="ORF">A5642_20540</name>
</gene>
<feature type="domain" description="Helix-turn-helix" evidence="1">
    <location>
        <begin position="16"/>
        <end position="61"/>
    </location>
</feature>
<accession>A0A1A0MPZ0</accession>
<evidence type="ECO:0000313" key="2">
    <source>
        <dbReference type="EMBL" id="OBA87126.1"/>
    </source>
</evidence>
<protein>
    <recommendedName>
        <fullName evidence="1">Helix-turn-helix domain-containing protein</fullName>
    </recommendedName>
</protein>
<sequence length="71" mass="7914">MAPYGTDQRGGLAKASEVAEYLNTSTHQLARLRFEGQGPHYVKLGRSVRYRWEDVHRWVNDNLQAVGGGAA</sequence>
<dbReference type="Pfam" id="PF12728">
    <property type="entry name" value="HTH_17"/>
    <property type="match status" value="1"/>
</dbReference>
<dbReference type="RefSeq" id="WP_064859053.1">
    <property type="nucleotide sequence ID" value="NZ_LZSF01000130.1"/>
</dbReference>
<comment type="caution">
    <text evidence="2">The sequence shown here is derived from an EMBL/GenBank/DDBJ whole genome shotgun (WGS) entry which is preliminary data.</text>
</comment>
<reference evidence="2 3" key="1">
    <citation type="submission" date="2016-06" db="EMBL/GenBank/DDBJ databases">
        <authorList>
            <person name="Kjaerup R.B."/>
            <person name="Dalgaard T.S."/>
            <person name="Juul-Madsen H.R."/>
        </authorList>
    </citation>
    <scope>NUCLEOTIDE SEQUENCE [LARGE SCALE GENOMIC DNA]</scope>
    <source>
        <strain evidence="2 3">1199456.5</strain>
    </source>
</reference>
<name>A0A1A0MPZ0_MYCMU</name>
<evidence type="ECO:0000259" key="1">
    <source>
        <dbReference type="Pfam" id="PF12728"/>
    </source>
</evidence>
<dbReference type="AlphaFoldDB" id="A0A1A0MPZ0"/>
<evidence type="ECO:0000313" key="3">
    <source>
        <dbReference type="Proteomes" id="UP000093962"/>
    </source>
</evidence>
<proteinExistence type="predicted"/>
<dbReference type="InterPro" id="IPR009061">
    <property type="entry name" value="DNA-bd_dom_put_sf"/>
</dbReference>